<dbReference type="RefSeq" id="XP_068357828.1">
    <property type="nucleotide sequence ID" value="XM_068505711.1"/>
</dbReference>
<sequence length="259" mass="29772">MIRMLFNNGIKYDSRLYSESQNPFLISIRCRKVDCLRELLHHTELGTSNSSDTSIMKSIRINQPETIPLLLESGDNPDKFVFNPIRKEYESALSLACKAQINGKEEVVKLLLENINKVDLDRSIESPSAVHWICESRSPVICKLVLEKGIDVNRFDQNGCSGPQRLTDCRDEDVVIEILQLLIAFGYDMNLVSKNDNSKPILVHFCQSIVPSLRVIDWMLQNGADPYLPFKEHNLEKTPFDIARNKFKLRPIFMKYVNK</sequence>
<dbReference type="Gene3D" id="1.25.40.20">
    <property type="entry name" value="Ankyrin repeat-containing domain"/>
    <property type="match status" value="1"/>
</dbReference>
<dbReference type="AlphaFoldDB" id="A0A1J4K4L4"/>
<reference evidence="3" key="1">
    <citation type="submission" date="2016-10" db="EMBL/GenBank/DDBJ databases">
        <authorList>
            <person name="Benchimol M."/>
            <person name="Almeida L.G."/>
            <person name="Vasconcelos A.T."/>
            <person name="Perreira-Neves A."/>
            <person name="Rosa I.A."/>
            <person name="Tasca T."/>
            <person name="Bogo M.R."/>
            <person name="de Souza W."/>
        </authorList>
    </citation>
    <scope>NUCLEOTIDE SEQUENCE [LARGE SCALE GENOMIC DNA]</scope>
    <source>
        <strain evidence="3">K</strain>
    </source>
</reference>
<protein>
    <submittedName>
        <fullName evidence="3">Ankyrin repeat-containing protein</fullName>
    </submittedName>
</protein>
<dbReference type="Pfam" id="PF12796">
    <property type="entry name" value="Ank_2"/>
    <property type="match status" value="1"/>
</dbReference>
<dbReference type="InterPro" id="IPR036770">
    <property type="entry name" value="Ankyrin_rpt-contain_sf"/>
</dbReference>
<keyword evidence="2" id="KW-0040">ANK repeat</keyword>
<dbReference type="PANTHER" id="PTHR24198:SF165">
    <property type="entry name" value="ANKYRIN REPEAT-CONTAINING PROTEIN-RELATED"/>
    <property type="match status" value="1"/>
</dbReference>
<dbReference type="PANTHER" id="PTHR24198">
    <property type="entry name" value="ANKYRIN REPEAT AND PROTEIN KINASE DOMAIN-CONTAINING PROTEIN"/>
    <property type="match status" value="1"/>
</dbReference>
<dbReference type="OrthoDB" id="194358at2759"/>
<dbReference type="Proteomes" id="UP000179807">
    <property type="component" value="Unassembled WGS sequence"/>
</dbReference>
<dbReference type="EMBL" id="MLAK01000783">
    <property type="protein sequence ID" value="OHT04692.1"/>
    <property type="molecule type" value="Genomic_DNA"/>
</dbReference>
<dbReference type="SUPFAM" id="SSF48403">
    <property type="entry name" value="Ankyrin repeat"/>
    <property type="match status" value="1"/>
</dbReference>
<dbReference type="SMART" id="SM00248">
    <property type="entry name" value="ANK"/>
    <property type="match status" value="5"/>
</dbReference>
<evidence type="ECO:0000256" key="1">
    <source>
        <dbReference type="ARBA" id="ARBA00022737"/>
    </source>
</evidence>
<dbReference type="VEuPathDB" id="TrichDB:TRFO_27689"/>
<evidence type="ECO:0000313" key="4">
    <source>
        <dbReference type="Proteomes" id="UP000179807"/>
    </source>
</evidence>
<accession>A0A1J4K4L4</accession>
<evidence type="ECO:0000256" key="2">
    <source>
        <dbReference type="ARBA" id="ARBA00023043"/>
    </source>
</evidence>
<gene>
    <name evidence="3" type="ORF">TRFO_27689</name>
</gene>
<keyword evidence="4" id="KW-1185">Reference proteome</keyword>
<dbReference type="GeneID" id="94840415"/>
<comment type="caution">
    <text evidence="3">The sequence shown here is derived from an EMBL/GenBank/DDBJ whole genome shotgun (WGS) entry which is preliminary data.</text>
</comment>
<dbReference type="InterPro" id="IPR002110">
    <property type="entry name" value="Ankyrin_rpt"/>
</dbReference>
<proteinExistence type="predicted"/>
<keyword evidence="1" id="KW-0677">Repeat</keyword>
<name>A0A1J4K4L4_9EUKA</name>
<evidence type="ECO:0000313" key="3">
    <source>
        <dbReference type="EMBL" id="OHT04692.1"/>
    </source>
</evidence>
<organism evidence="3 4">
    <name type="scientific">Tritrichomonas foetus</name>
    <dbReference type="NCBI Taxonomy" id="1144522"/>
    <lineage>
        <taxon>Eukaryota</taxon>
        <taxon>Metamonada</taxon>
        <taxon>Parabasalia</taxon>
        <taxon>Tritrichomonadida</taxon>
        <taxon>Tritrichomonadidae</taxon>
        <taxon>Tritrichomonas</taxon>
    </lineage>
</organism>